<reference evidence="6 7" key="1">
    <citation type="journal article" date="2019" name="Genome Biol. Evol.">
        <title>Insights into the evolution of the New World diploid cottons (Gossypium, subgenus Houzingenia) based on genome sequencing.</title>
        <authorList>
            <person name="Grover C.E."/>
            <person name="Arick M.A. 2nd"/>
            <person name="Thrash A."/>
            <person name="Conover J.L."/>
            <person name="Sanders W.S."/>
            <person name="Peterson D.G."/>
            <person name="Frelichowski J.E."/>
            <person name="Scheffler J.A."/>
            <person name="Scheffler B.E."/>
            <person name="Wendel J.F."/>
        </authorList>
    </citation>
    <scope>NUCLEOTIDE SEQUENCE [LARGE SCALE GENOMIC DNA]</scope>
    <source>
        <strain evidence="6">8</strain>
        <tissue evidence="6">Leaf</tissue>
    </source>
</reference>
<accession>A0A7J8PZM8</accession>
<dbReference type="GO" id="GO:0019288">
    <property type="term" value="P:isopentenyl diphosphate biosynthetic process, methylerythritol 4-phosphate pathway"/>
    <property type="evidence" value="ECO:0007669"/>
    <property type="project" value="TreeGrafter"/>
</dbReference>
<dbReference type="GO" id="GO:0016114">
    <property type="term" value="P:terpenoid biosynthetic process"/>
    <property type="evidence" value="ECO:0007669"/>
    <property type="project" value="InterPro"/>
</dbReference>
<evidence type="ECO:0000256" key="1">
    <source>
        <dbReference type="ARBA" id="ARBA00001966"/>
    </source>
</evidence>
<keyword evidence="4" id="KW-0411">Iron-sulfur</keyword>
<comment type="caution">
    <text evidence="6">The sequence shown here is derived from an EMBL/GenBank/DDBJ whole genome shotgun (WGS) entry which is preliminary data.</text>
</comment>
<dbReference type="GO" id="GO:0051536">
    <property type="term" value="F:iron-sulfur cluster binding"/>
    <property type="evidence" value="ECO:0007669"/>
    <property type="project" value="UniProtKB-KW"/>
</dbReference>
<evidence type="ECO:0000256" key="2">
    <source>
        <dbReference type="ARBA" id="ARBA00022723"/>
    </source>
</evidence>
<evidence type="ECO:0000256" key="3">
    <source>
        <dbReference type="ARBA" id="ARBA00023004"/>
    </source>
</evidence>
<evidence type="ECO:0000259" key="5">
    <source>
        <dbReference type="Pfam" id="PF26540"/>
    </source>
</evidence>
<evidence type="ECO:0000313" key="6">
    <source>
        <dbReference type="EMBL" id="MBA0594668.1"/>
    </source>
</evidence>
<keyword evidence="3" id="KW-0408">Iron</keyword>
<feature type="domain" description="IspG C-terminal" evidence="5">
    <location>
        <begin position="172"/>
        <end position="211"/>
    </location>
</feature>
<dbReference type="AlphaFoldDB" id="A0A7J8PZM8"/>
<dbReference type="Proteomes" id="UP000593578">
    <property type="component" value="Unassembled WGS sequence"/>
</dbReference>
<dbReference type="Gene3D" id="3.30.413.10">
    <property type="entry name" value="Sulfite Reductase Hemoprotein, domain 1"/>
    <property type="match status" value="1"/>
</dbReference>
<dbReference type="EMBL" id="JABEZZ010000009">
    <property type="protein sequence ID" value="MBA0594668.1"/>
    <property type="molecule type" value="Genomic_DNA"/>
</dbReference>
<dbReference type="InterPro" id="IPR045854">
    <property type="entry name" value="NO2/SO3_Rdtase_4Fe4S_sf"/>
</dbReference>
<organism evidence="6 7">
    <name type="scientific">Gossypium raimondii</name>
    <name type="common">Peruvian cotton</name>
    <name type="synonym">Gossypium klotzschianum subsp. raimondii</name>
    <dbReference type="NCBI Taxonomy" id="29730"/>
    <lineage>
        <taxon>Eukaryota</taxon>
        <taxon>Viridiplantae</taxon>
        <taxon>Streptophyta</taxon>
        <taxon>Embryophyta</taxon>
        <taxon>Tracheophyta</taxon>
        <taxon>Spermatophyta</taxon>
        <taxon>Magnoliopsida</taxon>
        <taxon>eudicotyledons</taxon>
        <taxon>Gunneridae</taxon>
        <taxon>Pentapetalae</taxon>
        <taxon>rosids</taxon>
        <taxon>malvids</taxon>
        <taxon>Malvales</taxon>
        <taxon>Malvaceae</taxon>
        <taxon>Malvoideae</taxon>
        <taxon>Gossypium</taxon>
    </lineage>
</organism>
<dbReference type="PANTHER" id="PTHR30454">
    <property type="entry name" value="4-HYDROXY-3-METHYLBUT-2-EN-1-YL DIPHOSPHATE SYNTHASE"/>
    <property type="match status" value="1"/>
</dbReference>
<dbReference type="GO" id="GO:0046872">
    <property type="term" value="F:metal ion binding"/>
    <property type="evidence" value="ECO:0007669"/>
    <property type="project" value="UniProtKB-KW"/>
</dbReference>
<dbReference type="GO" id="GO:0009507">
    <property type="term" value="C:chloroplast"/>
    <property type="evidence" value="ECO:0007669"/>
    <property type="project" value="TreeGrafter"/>
</dbReference>
<dbReference type="PANTHER" id="PTHR30454:SF0">
    <property type="entry name" value="4-HYDROXY-3-METHYLBUT-2-EN-1-YL DIPHOSPHATE SYNTHASE (FERREDOXIN), CHLOROPLASTIC"/>
    <property type="match status" value="1"/>
</dbReference>
<protein>
    <recommendedName>
        <fullName evidence="5">IspG C-terminal domain-containing protein</fullName>
    </recommendedName>
</protein>
<dbReference type="GO" id="GO:0046429">
    <property type="term" value="F:4-hydroxy-3-methylbut-2-en-1-yl diphosphate synthase activity (ferredoxin)"/>
    <property type="evidence" value="ECO:0007669"/>
    <property type="project" value="InterPro"/>
</dbReference>
<evidence type="ECO:0000313" key="7">
    <source>
        <dbReference type="Proteomes" id="UP000593578"/>
    </source>
</evidence>
<dbReference type="InterPro" id="IPR004588">
    <property type="entry name" value="IspG_bac-typ"/>
</dbReference>
<keyword evidence="2" id="KW-0479">Metal-binding</keyword>
<sequence>MSVSLDQLKAPKLLYKSLAAKLVVGMPFKVYSRTWRHWTQIILRELPPIDDSDAVRDWLYPLVVTSPLKSWKSSKTSMLQCFFIKYPTMKIKSAECLQLGGKNVNGLNLLNPYGLMVDDLVINAGTIAGAHLVDGLGDGVLLESLDQDFDFLRNTSFNLLHCCRMRNTKTEYVPCPSCDLQEISAQIREKTSHLPGVSIAIMGCIVNGPGEWLM</sequence>
<evidence type="ECO:0000256" key="4">
    <source>
        <dbReference type="ARBA" id="ARBA00023014"/>
    </source>
</evidence>
<comment type="cofactor">
    <cofactor evidence="1">
        <name>[4Fe-4S] cluster</name>
        <dbReference type="ChEBI" id="CHEBI:49883"/>
    </cofactor>
</comment>
<name>A0A7J8PZM8_GOSRA</name>
<dbReference type="InterPro" id="IPR058579">
    <property type="entry name" value="IspG_C"/>
</dbReference>
<proteinExistence type="predicted"/>
<gene>
    <name evidence="6" type="ORF">Gorai_011565</name>
</gene>
<dbReference type="Pfam" id="PF26540">
    <property type="entry name" value="GcpE_C"/>
    <property type="match status" value="1"/>
</dbReference>